<evidence type="ECO:0000256" key="15">
    <source>
        <dbReference type="ARBA" id="ARBA00023204"/>
    </source>
</evidence>
<dbReference type="Pfam" id="PF13086">
    <property type="entry name" value="AAA_11"/>
    <property type="match status" value="1"/>
</dbReference>
<dbReference type="Proteomes" id="UP000887578">
    <property type="component" value="Unplaced"/>
</dbReference>
<name>A0A914P732_9BILA</name>
<keyword evidence="11 19" id="KW-0067">ATP-binding</keyword>
<dbReference type="InterPro" id="IPR041677">
    <property type="entry name" value="DNA2/NAM7_AAA_11"/>
</dbReference>
<comment type="function">
    <text evidence="19">Key enzyme involved in DNA replication and DNA repair. Involved in Okazaki fragments processing by cleaving long flaps that escape FEN1: flaps that are longer than 27 nucleotides are coated by replication protein A complex (RPA), leading to recruit DNA2 which cleaves the flap until it is too short to bind RPA and becomes a substrate for FEN1. Also involved in 5'-end resection of DNA during double-strand break (DSB) repair by mediating the cleavage of 5'-ssDNA.</text>
</comment>
<evidence type="ECO:0000256" key="4">
    <source>
        <dbReference type="ARBA" id="ARBA00022705"/>
    </source>
</evidence>
<keyword evidence="4 19" id="KW-0235">DNA replication</keyword>
<dbReference type="InterPro" id="IPR045055">
    <property type="entry name" value="DNA2/NAM7-like"/>
</dbReference>
<dbReference type="Pfam" id="PF08696">
    <property type="entry name" value="Dna2"/>
    <property type="match status" value="1"/>
</dbReference>
<keyword evidence="8 19" id="KW-0227">DNA damage</keyword>
<dbReference type="GO" id="GO:0046872">
    <property type="term" value="F:metal ion binding"/>
    <property type="evidence" value="ECO:0007669"/>
    <property type="project" value="UniProtKB-UniRule"/>
</dbReference>
<dbReference type="GO" id="GO:0005694">
    <property type="term" value="C:chromosome"/>
    <property type="evidence" value="ECO:0007669"/>
    <property type="project" value="UniProtKB-SubCell"/>
</dbReference>
<dbReference type="Gene3D" id="3.40.50.300">
    <property type="entry name" value="P-loop containing nucleotide triphosphate hydrolases"/>
    <property type="match status" value="2"/>
</dbReference>
<protein>
    <recommendedName>
        <fullName evidence="19">DNA replication ATP-dependent helicase/nuclease</fullName>
        <ecNumber evidence="19">3.1.-.-</ecNumber>
        <ecNumber evidence="19">3.6.4.12</ecNumber>
    </recommendedName>
</protein>
<keyword evidence="17 19" id="KW-0511">Multifunctional enzyme</keyword>
<evidence type="ECO:0000256" key="7">
    <source>
        <dbReference type="ARBA" id="ARBA00022741"/>
    </source>
</evidence>
<dbReference type="PANTHER" id="PTHR10887:SF433">
    <property type="entry name" value="DNA REPLICATION ATP-DEPENDENT HELICASE_NUCLEASE DNA2"/>
    <property type="match status" value="1"/>
</dbReference>
<dbReference type="WBParaSite" id="PDA_v2.g13221.t1">
    <property type="protein sequence ID" value="PDA_v2.g13221.t1"/>
    <property type="gene ID" value="PDA_v2.g13221"/>
</dbReference>
<dbReference type="EC" id="3.1.-.-" evidence="19"/>
<dbReference type="AlphaFoldDB" id="A0A914P732"/>
<evidence type="ECO:0000259" key="21">
    <source>
        <dbReference type="Pfam" id="PF13086"/>
    </source>
</evidence>
<keyword evidence="23" id="KW-1185">Reference proteome</keyword>
<organism evidence="23 24">
    <name type="scientific">Panagrolaimus davidi</name>
    <dbReference type="NCBI Taxonomy" id="227884"/>
    <lineage>
        <taxon>Eukaryota</taxon>
        <taxon>Metazoa</taxon>
        <taxon>Ecdysozoa</taxon>
        <taxon>Nematoda</taxon>
        <taxon>Chromadorea</taxon>
        <taxon>Rhabditida</taxon>
        <taxon>Tylenchina</taxon>
        <taxon>Panagrolaimomorpha</taxon>
        <taxon>Panagrolaimoidea</taxon>
        <taxon>Panagrolaimidae</taxon>
        <taxon>Panagrolaimus</taxon>
    </lineage>
</organism>
<dbReference type="InterPro" id="IPR014808">
    <property type="entry name" value="DNA_replication_fac_Dna2_N"/>
</dbReference>
<evidence type="ECO:0000313" key="23">
    <source>
        <dbReference type="Proteomes" id="UP000887578"/>
    </source>
</evidence>
<keyword evidence="19" id="KW-0158">Chromosome</keyword>
<evidence type="ECO:0000256" key="3">
    <source>
        <dbReference type="ARBA" id="ARBA00022485"/>
    </source>
</evidence>
<dbReference type="GO" id="GO:0006281">
    <property type="term" value="P:DNA repair"/>
    <property type="evidence" value="ECO:0007669"/>
    <property type="project" value="UniProtKB-KW"/>
</dbReference>
<dbReference type="InterPro" id="IPR041679">
    <property type="entry name" value="DNA2/NAM7-like_C"/>
</dbReference>
<keyword evidence="13 19" id="KW-0411">Iron-sulfur</keyword>
<dbReference type="GO" id="GO:0017108">
    <property type="term" value="F:5'-flap endonuclease activity"/>
    <property type="evidence" value="ECO:0007669"/>
    <property type="project" value="UniProtKB-UniRule"/>
</dbReference>
<evidence type="ECO:0000256" key="17">
    <source>
        <dbReference type="ARBA" id="ARBA00023268"/>
    </source>
</evidence>
<dbReference type="InterPro" id="IPR047187">
    <property type="entry name" value="SF1_C_Upf1"/>
</dbReference>
<comment type="catalytic activity">
    <reaction evidence="18 19">
        <text>ATP + H2O = ADP + phosphate + H(+)</text>
        <dbReference type="Rhea" id="RHEA:13065"/>
        <dbReference type="ChEBI" id="CHEBI:15377"/>
        <dbReference type="ChEBI" id="CHEBI:15378"/>
        <dbReference type="ChEBI" id="CHEBI:30616"/>
        <dbReference type="ChEBI" id="CHEBI:43474"/>
        <dbReference type="ChEBI" id="CHEBI:456216"/>
        <dbReference type="EC" id="3.6.4.12"/>
    </reaction>
</comment>
<dbReference type="GO" id="GO:0003677">
    <property type="term" value="F:DNA binding"/>
    <property type="evidence" value="ECO:0007669"/>
    <property type="project" value="UniProtKB-UniRule"/>
</dbReference>
<evidence type="ECO:0000256" key="16">
    <source>
        <dbReference type="ARBA" id="ARBA00023242"/>
    </source>
</evidence>
<keyword evidence="7 19" id="KW-0547">Nucleotide-binding</keyword>
<dbReference type="PANTHER" id="PTHR10887">
    <property type="entry name" value="DNA2/NAM7 HELICASE FAMILY"/>
    <property type="match status" value="1"/>
</dbReference>
<keyword evidence="5 19" id="KW-0540">Nuclease</keyword>
<dbReference type="GO" id="GO:0005524">
    <property type="term" value="F:ATP binding"/>
    <property type="evidence" value="ECO:0007669"/>
    <property type="project" value="UniProtKB-UniRule"/>
</dbReference>
<dbReference type="Pfam" id="PF13087">
    <property type="entry name" value="AAA_12"/>
    <property type="match status" value="1"/>
</dbReference>
<keyword evidence="15 19" id="KW-0234">DNA repair</keyword>
<dbReference type="EC" id="3.6.4.12" evidence="19"/>
<keyword evidence="16 19" id="KW-0539">Nucleus</keyword>
<evidence type="ECO:0000256" key="1">
    <source>
        <dbReference type="ARBA" id="ARBA00001966"/>
    </source>
</evidence>
<keyword evidence="6 19" id="KW-0479">Metal-binding</keyword>
<reference evidence="24" key="1">
    <citation type="submission" date="2022-11" db="UniProtKB">
        <authorList>
            <consortium name="WormBaseParasite"/>
        </authorList>
    </citation>
    <scope>IDENTIFICATION</scope>
</reference>
<evidence type="ECO:0000256" key="2">
    <source>
        <dbReference type="ARBA" id="ARBA00007913"/>
    </source>
</evidence>
<sequence length="982" mass="110795">MHLFEKENQFLLEITDVHNFDYTKILKTNCIHSHVEYDVKLEGFWGMTEVNVKNKIRLVDPIVEDGKILIVNNYKGVIIVEPNTLVSSTTLVQALWCARKAVLSEKFRVPQTNIAMTLGTVCHELFQSVLCRKPKIVSPAWLLAEFRRTILPKLILDLVILDVTIEQFEIQLKPYLTNITTWMRSFLPAPFGKNTPLSDGNKISDIEDIEMNIWSNGVGIKGKIDVALRTTKNRIIPLELKTGKSSFSIDHHAQVLMYSVLISELEDGKLDSGVLLYLKDGTETIVSPTVADLKGILQTRNGMATFSRALNIESFPEPKPETRFCGKCQFSRHCTILQKVATTKSMRISEEMEKFSTNLTYHLSEKELAYGKQWIEWTFMEWKADRKRKNMEGIFMGKPQQRESHGTCLSNLILEKSERKEDGNIWMTFGRQSKEKLPSNVLEISELAVISTDEIVAVQTGVVVDRQETFITIKTDKEFSKRLTAIPSLLFHLDQYTSNASFPMHLNSIINLLEDSAEAKRLREFVIDLKEPIFGSLKKAEIEKIRPVVKKLSVTQAKAVIKALAAKDYLLIQGFPGSGKTSTIVGLVECLVALGKTVLLTAYTNSAVDNMLLRLKKSLPSEMMLRIGGNYSTSRLEEIKPLLLETKLAELKDKKTMLNEAKNMLLKTPIVATTCLTAGNHNFFTWRTKFDYCIVDEAALALQSSIIKPLLLGNVYVLVGDCRQLEPLVVCKEAKEQGMNISLMEKWEIIAEKVNGIVKLNQQYRMNSKICELSSEMFYDNLLQCATKDVANQTIEKSDEEMNEGGESEKVPRDLKNLILSSDISDSVIFIDTLSRSSDSNSFAQTTSSTSSKSNKGEVELISRLCQIYLSSGFPSSSIGVMSTYRNQVDELRKSLPSSIETNTVDQYQGRDKDIILISLVHTSISDMDYCNESLLSERRVNVALTRAKKKLILVGCLESLSTFPLMKNLIQKIQNVYKFNG</sequence>
<evidence type="ECO:0000256" key="6">
    <source>
        <dbReference type="ARBA" id="ARBA00022723"/>
    </source>
</evidence>
<evidence type="ECO:0000256" key="18">
    <source>
        <dbReference type="ARBA" id="ARBA00047995"/>
    </source>
</evidence>
<evidence type="ECO:0000256" key="19">
    <source>
        <dbReference type="RuleBase" id="RU367041"/>
    </source>
</evidence>
<keyword evidence="14 19" id="KW-0238">DNA-binding</keyword>
<evidence type="ECO:0000256" key="11">
    <source>
        <dbReference type="ARBA" id="ARBA00022840"/>
    </source>
</evidence>
<dbReference type="GO" id="GO:0051539">
    <property type="term" value="F:4 iron, 4 sulfur cluster binding"/>
    <property type="evidence" value="ECO:0007669"/>
    <property type="project" value="UniProtKB-UniRule"/>
</dbReference>
<proteinExistence type="inferred from homology"/>
<feature type="domain" description="DNA replication factor Dna2 N-terminal" evidence="20">
    <location>
        <begin position="35"/>
        <end position="229"/>
    </location>
</feature>
<evidence type="ECO:0000259" key="20">
    <source>
        <dbReference type="Pfam" id="PF08696"/>
    </source>
</evidence>
<evidence type="ECO:0000256" key="5">
    <source>
        <dbReference type="ARBA" id="ARBA00022722"/>
    </source>
</evidence>
<dbReference type="GO" id="GO:0033567">
    <property type="term" value="P:DNA replication, Okazaki fragment processing"/>
    <property type="evidence" value="ECO:0007669"/>
    <property type="project" value="UniProtKB-UniRule"/>
</dbReference>
<keyword evidence="12 19" id="KW-0408">Iron</keyword>
<dbReference type="Gene3D" id="3.90.320.10">
    <property type="match status" value="1"/>
</dbReference>
<keyword evidence="3 19" id="KW-0004">4Fe-4S</keyword>
<comment type="subcellular location">
    <subcellularLocation>
        <location evidence="19">Nucleus</location>
    </subcellularLocation>
    <subcellularLocation>
        <location evidence="19">Chromosome</location>
    </subcellularLocation>
</comment>
<evidence type="ECO:0000256" key="13">
    <source>
        <dbReference type="ARBA" id="ARBA00023014"/>
    </source>
</evidence>
<evidence type="ECO:0000256" key="14">
    <source>
        <dbReference type="ARBA" id="ARBA00023125"/>
    </source>
</evidence>
<dbReference type="GO" id="GO:0017116">
    <property type="term" value="F:single-stranded DNA helicase activity"/>
    <property type="evidence" value="ECO:0007669"/>
    <property type="project" value="UniProtKB-UniRule"/>
</dbReference>
<comment type="cofactor">
    <cofactor evidence="1">
        <name>[4Fe-4S] cluster</name>
        <dbReference type="ChEBI" id="CHEBI:49883"/>
    </cofactor>
</comment>
<evidence type="ECO:0000256" key="12">
    <source>
        <dbReference type="ARBA" id="ARBA00023004"/>
    </source>
</evidence>
<dbReference type="GO" id="GO:0071932">
    <property type="term" value="P:replication fork reversal"/>
    <property type="evidence" value="ECO:0007669"/>
    <property type="project" value="TreeGrafter"/>
</dbReference>
<keyword evidence="9 19" id="KW-0378">Hydrolase</keyword>
<evidence type="ECO:0000256" key="10">
    <source>
        <dbReference type="ARBA" id="ARBA00022806"/>
    </source>
</evidence>
<keyword evidence="10 19" id="KW-0347">Helicase</keyword>
<feature type="domain" description="DNA2/NAM7 helicase-like C-terminal" evidence="22">
    <location>
        <begin position="742"/>
        <end position="957"/>
    </location>
</feature>
<dbReference type="CDD" id="cd18808">
    <property type="entry name" value="SF1_C_Upf1"/>
    <property type="match status" value="1"/>
</dbReference>
<dbReference type="GO" id="GO:0005737">
    <property type="term" value="C:cytoplasm"/>
    <property type="evidence" value="ECO:0007669"/>
    <property type="project" value="TreeGrafter"/>
</dbReference>
<accession>A0A914P732</accession>
<evidence type="ECO:0000256" key="9">
    <source>
        <dbReference type="ARBA" id="ARBA00022801"/>
    </source>
</evidence>
<feature type="domain" description="DNA2/NAM7 helicase helicase" evidence="21">
    <location>
        <begin position="659"/>
        <end position="730"/>
    </location>
</feature>
<evidence type="ECO:0000313" key="24">
    <source>
        <dbReference type="WBParaSite" id="PDA_v2.g13221.t1"/>
    </source>
</evidence>
<evidence type="ECO:0000256" key="8">
    <source>
        <dbReference type="ARBA" id="ARBA00022763"/>
    </source>
</evidence>
<evidence type="ECO:0000259" key="22">
    <source>
        <dbReference type="Pfam" id="PF13087"/>
    </source>
</evidence>
<dbReference type="GO" id="GO:0005634">
    <property type="term" value="C:nucleus"/>
    <property type="evidence" value="ECO:0007669"/>
    <property type="project" value="UniProtKB-SubCell"/>
</dbReference>
<dbReference type="SUPFAM" id="SSF52540">
    <property type="entry name" value="P-loop containing nucleoside triphosphate hydrolases"/>
    <property type="match status" value="1"/>
</dbReference>
<dbReference type="InterPro" id="IPR027417">
    <property type="entry name" value="P-loop_NTPase"/>
</dbReference>
<comment type="similarity">
    <text evidence="2 19">Belongs to the DNA2/NAM7 helicase family.</text>
</comment>
<dbReference type="InterPro" id="IPR011604">
    <property type="entry name" value="PDDEXK-like_dom_sf"/>
</dbReference>